<proteinExistence type="predicted"/>
<dbReference type="Gene3D" id="3.40.630.30">
    <property type="match status" value="1"/>
</dbReference>
<dbReference type="Proteomes" id="UP000676079">
    <property type="component" value="Chromosome"/>
</dbReference>
<evidence type="ECO:0000313" key="1">
    <source>
        <dbReference type="EMBL" id="QUX23391.1"/>
    </source>
</evidence>
<dbReference type="SUPFAM" id="SSF52540">
    <property type="entry name" value="P-loop containing nucleoside triphosphate hydrolases"/>
    <property type="match status" value="1"/>
</dbReference>
<evidence type="ECO:0000313" key="2">
    <source>
        <dbReference type="Proteomes" id="UP000676079"/>
    </source>
</evidence>
<name>A0ABX8BRC3_9ACTN</name>
<reference evidence="1 2" key="1">
    <citation type="submission" date="2021-05" db="EMBL/GenBank/DDBJ databases">
        <title>Direct Submission.</title>
        <authorList>
            <person name="Li K."/>
            <person name="Gao J."/>
        </authorList>
    </citation>
    <scope>NUCLEOTIDE SEQUENCE [LARGE SCALE GENOMIC DNA]</scope>
    <source>
        <strain evidence="1 2">Mg02</strain>
    </source>
</reference>
<sequence>MHAPPAAAPPRQTTPEDLLGALERHPLVNLVGPLGCGKSSLAARLAPLPVVDLESPGAADALRSALAEDTARPLVADGADGPAGLAALDALRDRAPGGRPVLVVSRRSLLSRPGWALSGARVVPFRTLRDEDVRGIAERAQVHDPRALGVVTDLAAGNPLIAEAACRALHGGAAAEPGAVAVRVAPEILDRLDREAPGRAWADALQDLASVWGGDQETIGVDGEAFAALAGLSVVYGTEAGLVLSEPFRRVLALARRTRQPSGHRETRGRAAAHRRRMLLEEPAGPRRGRILEGIIALSDEEAVQATLFPGSPEDGLVRPASADDADTVGELMNRWAGHSGLDPRRTDRLVEGWMRTDPDGFLLVHDARGEPVGVSGLLRVEDRTIDSVEPLLQQHTDTLLTRYAGAGHSLLLGAAFCPDRGLHAQLLRSILHRVMALGLYLTVSTVNPGYQRLLHALRFRHHGGTVDDVYRCGRGPEVHGQDFGSDAFLEWAERLAAPVADAGGAGALGREVRHALTHIDSPGRLRGTPLLALSGAASPADLRARLREEVRALAASGSAEEAEAGRILEHYYLDGVRGHERLAIRLHLSRATYFRRLRYGLELIGLRLVRE</sequence>
<dbReference type="EMBL" id="CP074133">
    <property type="protein sequence ID" value="QUX23391.1"/>
    <property type="molecule type" value="Genomic_DNA"/>
</dbReference>
<gene>
    <name evidence="1" type="ORF">KGD84_03115</name>
</gene>
<protein>
    <submittedName>
        <fullName evidence="1">Uncharacterized protein</fullName>
    </submittedName>
</protein>
<dbReference type="InterPro" id="IPR027417">
    <property type="entry name" value="P-loop_NTPase"/>
</dbReference>
<accession>A0ABX8BRC3</accession>
<dbReference type="SUPFAM" id="SSF55729">
    <property type="entry name" value="Acyl-CoA N-acyltransferases (Nat)"/>
    <property type="match status" value="1"/>
</dbReference>
<dbReference type="InterPro" id="IPR016181">
    <property type="entry name" value="Acyl_CoA_acyltransferase"/>
</dbReference>
<keyword evidence="2" id="KW-1185">Reference proteome</keyword>
<organism evidence="1 2">
    <name type="scientific">Nocardiopsis changdeensis</name>
    <dbReference type="NCBI Taxonomy" id="2831969"/>
    <lineage>
        <taxon>Bacteria</taxon>
        <taxon>Bacillati</taxon>
        <taxon>Actinomycetota</taxon>
        <taxon>Actinomycetes</taxon>
        <taxon>Streptosporangiales</taxon>
        <taxon>Nocardiopsidaceae</taxon>
        <taxon>Nocardiopsis</taxon>
    </lineage>
</organism>
<dbReference type="RefSeq" id="WP_220564612.1">
    <property type="nucleotide sequence ID" value="NZ_CP074133.1"/>
</dbReference>